<dbReference type="GO" id="GO:0009073">
    <property type="term" value="P:aromatic amino acid family biosynthetic process"/>
    <property type="evidence" value="ECO:0007669"/>
    <property type="project" value="UniProtKB-KW"/>
</dbReference>
<dbReference type="EC" id="2.5.1.19" evidence="3"/>
<evidence type="ECO:0000256" key="3">
    <source>
        <dbReference type="ARBA" id="ARBA00012450"/>
    </source>
</evidence>
<evidence type="ECO:0000256" key="7">
    <source>
        <dbReference type="ARBA" id="ARBA00023141"/>
    </source>
</evidence>
<dbReference type="UniPathway" id="UPA00053">
    <property type="reaction ID" value="UER00089"/>
</dbReference>
<dbReference type="HAMAP" id="MF_00210">
    <property type="entry name" value="EPSP_synth"/>
    <property type="match status" value="1"/>
</dbReference>
<dbReference type="PROSITE" id="PS00885">
    <property type="entry name" value="EPSP_SYNTHASE_2"/>
    <property type="match status" value="1"/>
</dbReference>
<dbReference type="InterPro" id="IPR013792">
    <property type="entry name" value="RNA3'P_cycl/enolpyr_Trfase_a/b"/>
</dbReference>
<evidence type="ECO:0000256" key="5">
    <source>
        <dbReference type="ARBA" id="ARBA00022605"/>
    </source>
</evidence>
<keyword evidence="4" id="KW-0963">Cytoplasm</keyword>
<proteinExistence type="inferred from homology"/>
<comment type="similarity">
    <text evidence="2">Belongs to the EPSP synthase family.</text>
</comment>
<feature type="region of interest" description="Disordered" evidence="9">
    <location>
        <begin position="26"/>
        <end position="45"/>
    </location>
</feature>
<dbReference type="GO" id="GO:0008652">
    <property type="term" value="P:amino acid biosynthetic process"/>
    <property type="evidence" value="ECO:0007669"/>
    <property type="project" value="UniProtKB-KW"/>
</dbReference>
<feature type="compositionally biased region" description="Polar residues" evidence="9">
    <location>
        <begin position="29"/>
        <end position="42"/>
    </location>
</feature>
<organism evidence="11">
    <name type="scientific">marine metagenome</name>
    <dbReference type="NCBI Taxonomy" id="408172"/>
    <lineage>
        <taxon>unclassified sequences</taxon>
        <taxon>metagenomes</taxon>
        <taxon>ecological metagenomes</taxon>
    </lineage>
</organism>
<dbReference type="GO" id="GO:0003866">
    <property type="term" value="F:3-phosphoshikimate 1-carboxyvinyltransferase activity"/>
    <property type="evidence" value="ECO:0007669"/>
    <property type="project" value="UniProtKB-EC"/>
</dbReference>
<dbReference type="InterPro" id="IPR036968">
    <property type="entry name" value="Enolpyruvate_Tfrase_sf"/>
</dbReference>
<dbReference type="GO" id="GO:0009423">
    <property type="term" value="P:chorismate biosynthetic process"/>
    <property type="evidence" value="ECO:0007669"/>
    <property type="project" value="UniProtKB-UniPathway"/>
</dbReference>
<dbReference type="EMBL" id="UINC01003833">
    <property type="protein sequence ID" value="SVA09621.1"/>
    <property type="molecule type" value="Genomic_DNA"/>
</dbReference>
<accession>A0A381T236</accession>
<evidence type="ECO:0000256" key="4">
    <source>
        <dbReference type="ARBA" id="ARBA00022490"/>
    </source>
</evidence>
<evidence type="ECO:0000259" key="10">
    <source>
        <dbReference type="Pfam" id="PF00275"/>
    </source>
</evidence>
<dbReference type="SUPFAM" id="SSF55205">
    <property type="entry name" value="EPT/RTPC-like"/>
    <property type="match status" value="1"/>
</dbReference>
<keyword evidence="7" id="KW-0057">Aromatic amino acid biosynthesis</keyword>
<dbReference type="Pfam" id="PF00275">
    <property type="entry name" value="EPSP_synthase"/>
    <property type="match status" value="1"/>
</dbReference>
<evidence type="ECO:0000256" key="6">
    <source>
        <dbReference type="ARBA" id="ARBA00022679"/>
    </source>
</evidence>
<protein>
    <recommendedName>
        <fullName evidence="3">3-phosphoshikimate 1-carboxyvinyltransferase</fullName>
        <ecNumber evidence="3">2.5.1.19</ecNumber>
    </recommendedName>
</protein>
<dbReference type="InterPro" id="IPR001986">
    <property type="entry name" value="Enolpyruvate_Tfrase_dom"/>
</dbReference>
<dbReference type="PANTHER" id="PTHR21090:SF5">
    <property type="entry name" value="PENTAFUNCTIONAL AROM POLYPEPTIDE"/>
    <property type="match status" value="1"/>
</dbReference>
<dbReference type="PANTHER" id="PTHR21090">
    <property type="entry name" value="AROM/DEHYDROQUINATE SYNTHASE"/>
    <property type="match status" value="1"/>
</dbReference>
<feature type="non-terminal residue" evidence="11">
    <location>
        <position position="1"/>
    </location>
</feature>
<reference evidence="11" key="1">
    <citation type="submission" date="2018-05" db="EMBL/GenBank/DDBJ databases">
        <authorList>
            <person name="Lanie J.A."/>
            <person name="Ng W.-L."/>
            <person name="Kazmierczak K.M."/>
            <person name="Andrzejewski T.M."/>
            <person name="Davidsen T.M."/>
            <person name="Wayne K.J."/>
            <person name="Tettelin H."/>
            <person name="Glass J.I."/>
            <person name="Rusch D."/>
            <person name="Podicherti R."/>
            <person name="Tsui H.-C.T."/>
            <person name="Winkler M.E."/>
        </authorList>
    </citation>
    <scope>NUCLEOTIDE SEQUENCE</scope>
</reference>
<name>A0A381T236_9ZZZZ</name>
<evidence type="ECO:0000256" key="8">
    <source>
        <dbReference type="ARBA" id="ARBA00044633"/>
    </source>
</evidence>
<evidence type="ECO:0000256" key="1">
    <source>
        <dbReference type="ARBA" id="ARBA00004811"/>
    </source>
</evidence>
<gene>
    <name evidence="11" type="ORF">METZ01_LOCUS62475</name>
</gene>
<keyword evidence="6" id="KW-0808">Transferase</keyword>
<comment type="catalytic activity">
    <reaction evidence="8">
        <text>3-phosphoshikimate + phosphoenolpyruvate = 5-O-(1-carboxyvinyl)-3-phosphoshikimate + phosphate</text>
        <dbReference type="Rhea" id="RHEA:21256"/>
        <dbReference type="ChEBI" id="CHEBI:43474"/>
        <dbReference type="ChEBI" id="CHEBI:57701"/>
        <dbReference type="ChEBI" id="CHEBI:58702"/>
        <dbReference type="ChEBI" id="CHEBI:145989"/>
        <dbReference type="EC" id="2.5.1.19"/>
    </reaction>
    <physiologicalReaction direction="left-to-right" evidence="8">
        <dbReference type="Rhea" id="RHEA:21257"/>
    </physiologicalReaction>
</comment>
<keyword evidence="5" id="KW-0028">Amino-acid biosynthesis</keyword>
<dbReference type="InterPro" id="IPR023193">
    <property type="entry name" value="EPSP_synthase_CS"/>
</dbReference>
<feature type="domain" description="Enolpyruvate transferase" evidence="10">
    <location>
        <begin position="63"/>
        <end position="483"/>
    </location>
</feature>
<comment type="pathway">
    <text evidence="1">Metabolic intermediate biosynthesis; chorismate biosynthesis; chorismate from D-erythrose 4-phosphate and phosphoenolpyruvate: step 6/7.</text>
</comment>
<evidence type="ECO:0000256" key="2">
    <source>
        <dbReference type="ARBA" id="ARBA00009948"/>
    </source>
</evidence>
<dbReference type="Gene3D" id="3.65.10.10">
    <property type="entry name" value="Enolpyruvate transferase domain"/>
    <property type="match status" value="2"/>
</dbReference>
<dbReference type="CDD" id="cd01556">
    <property type="entry name" value="EPSP_synthase"/>
    <property type="match status" value="1"/>
</dbReference>
<dbReference type="NCBIfam" id="TIGR01356">
    <property type="entry name" value="aroA"/>
    <property type="match status" value="1"/>
</dbReference>
<dbReference type="PIRSF" id="PIRSF000505">
    <property type="entry name" value="EPSPS"/>
    <property type="match status" value="1"/>
</dbReference>
<dbReference type="FunFam" id="3.65.10.10:FF:000005">
    <property type="entry name" value="3-phosphoshikimate 1-carboxyvinyltransferase"/>
    <property type="match status" value="1"/>
</dbReference>
<dbReference type="AlphaFoldDB" id="A0A381T236"/>
<sequence>VCKQLVELYSHSLSVKTVNAYHGPRWRAPSTTPFDPGNSSESQEAECYSSYMESPTSSSVIVEPAARLSGLVTCPGDKSISHRYALIGALATGRTTVTRYAPGADCLSTLECLRSLGVKILHQRGSGDDDSNVQIEGRGLSGLSETSEDLNAGNSGTTLRLLAGILAAHPFKSTITGDLSLCRRPMGRLIDPLRAMGADIQAESNCPPVTIRGGQLQGVAWNPTVPSAQVKSALLLAGLKATGQTTVRESTLTRDHTERALTLFGVKVTRAGLAVSVTGNTTPRARDVRVPGDFSSAAAWAVAAAGLPGSEIEIGDVGLNPSRTALLEVLQRAGAKVISEIRSETNCEPRGRLTVAHRTLQPIVISPVEVPGLIDELPLLAALATHRGGGLTVTGASELRSKESDRITALVKGLRALGANISEQSDGVTVTGDCTLTGGTVDPETDHRLVMAFAIAALGASGPSTILGADAVGVSYPTFFETLNSLRE</sequence>
<evidence type="ECO:0000313" key="11">
    <source>
        <dbReference type="EMBL" id="SVA09621.1"/>
    </source>
</evidence>
<dbReference type="InterPro" id="IPR006264">
    <property type="entry name" value="EPSP_synthase"/>
</dbReference>
<evidence type="ECO:0000256" key="9">
    <source>
        <dbReference type="SAM" id="MobiDB-lite"/>
    </source>
</evidence>
<dbReference type="PROSITE" id="PS00104">
    <property type="entry name" value="EPSP_SYNTHASE_1"/>
    <property type="match status" value="1"/>
</dbReference>